<evidence type="ECO:0000313" key="2">
    <source>
        <dbReference type="Proteomes" id="UP001233999"/>
    </source>
</evidence>
<sequence>LETALLSPIPYIRENQSHLNSKMPLSLRKPQPLTRRLALKRVPLTLLQASLLFAENYQGFPSFFAGNKPSSPTHPPLFFPTSTCYRSHRRLCLLGVEFPQGQGPSSPSTSADPTPPVHASCFIRIQKCIHLAHTGDRSAERCSARTISFKPTDLASSRGPLTSIHAHAATSQTPYDVIDSSFFGGLFTVIYLFKNRKTRNKIKVKNIISDKAMKARSSELRILFFIWIVRVDRAERRDLKGLLRYPNRLPGLGSFRTVTPSFVSINDDSLRACHNLCRP</sequence>
<evidence type="ECO:0000313" key="1">
    <source>
        <dbReference type="EMBL" id="KAJ9578900.1"/>
    </source>
</evidence>
<dbReference type="EMBL" id="JASPKZ010008855">
    <property type="protein sequence ID" value="KAJ9578900.1"/>
    <property type="molecule type" value="Genomic_DNA"/>
</dbReference>
<comment type="caution">
    <text evidence="1">The sequence shown here is derived from an EMBL/GenBank/DDBJ whole genome shotgun (WGS) entry which is preliminary data.</text>
</comment>
<protein>
    <submittedName>
        <fullName evidence="1">Uncharacterized protein</fullName>
    </submittedName>
</protein>
<dbReference type="AlphaFoldDB" id="A0AAD7ZDX1"/>
<dbReference type="Proteomes" id="UP001233999">
    <property type="component" value="Unassembled WGS sequence"/>
</dbReference>
<keyword evidence="2" id="KW-1185">Reference proteome</keyword>
<feature type="non-terminal residue" evidence="1">
    <location>
        <position position="1"/>
    </location>
</feature>
<reference evidence="1" key="1">
    <citation type="journal article" date="2023" name="IScience">
        <title>Live-bearing cockroach genome reveals convergent evolutionary mechanisms linked to viviparity in insects and beyond.</title>
        <authorList>
            <person name="Fouks B."/>
            <person name="Harrison M.C."/>
            <person name="Mikhailova A.A."/>
            <person name="Marchal E."/>
            <person name="English S."/>
            <person name="Carruthers M."/>
            <person name="Jennings E.C."/>
            <person name="Chiamaka E.L."/>
            <person name="Frigard R.A."/>
            <person name="Pippel M."/>
            <person name="Attardo G.M."/>
            <person name="Benoit J.B."/>
            <person name="Bornberg-Bauer E."/>
            <person name="Tobe S.S."/>
        </authorList>
    </citation>
    <scope>NUCLEOTIDE SEQUENCE</scope>
    <source>
        <strain evidence="1">Stay&amp;Tobe</strain>
    </source>
</reference>
<name>A0AAD7ZDX1_DIPPU</name>
<feature type="non-terminal residue" evidence="1">
    <location>
        <position position="279"/>
    </location>
</feature>
<proteinExistence type="predicted"/>
<organism evidence="1 2">
    <name type="scientific">Diploptera punctata</name>
    <name type="common">Pacific beetle cockroach</name>
    <dbReference type="NCBI Taxonomy" id="6984"/>
    <lineage>
        <taxon>Eukaryota</taxon>
        <taxon>Metazoa</taxon>
        <taxon>Ecdysozoa</taxon>
        <taxon>Arthropoda</taxon>
        <taxon>Hexapoda</taxon>
        <taxon>Insecta</taxon>
        <taxon>Pterygota</taxon>
        <taxon>Neoptera</taxon>
        <taxon>Polyneoptera</taxon>
        <taxon>Dictyoptera</taxon>
        <taxon>Blattodea</taxon>
        <taxon>Blaberoidea</taxon>
        <taxon>Blaberidae</taxon>
        <taxon>Diplopterinae</taxon>
        <taxon>Diploptera</taxon>
    </lineage>
</organism>
<accession>A0AAD7ZDX1</accession>
<reference evidence="1" key="2">
    <citation type="submission" date="2023-05" db="EMBL/GenBank/DDBJ databases">
        <authorList>
            <person name="Fouks B."/>
        </authorList>
    </citation>
    <scope>NUCLEOTIDE SEQUENCE</scope>
    <source>
        <strain evidence="1">Stay&amp;Tobe</strain>
        <tissue evidence="1">Testes</tissue>
    </source>
</reference>
<gene>
    <name evidence="1" type="ORF">L9F63_004857</name>
</gene>